<proteinExistence type="predicted"/>
<sequence>MRTGSCGPASRLSTRINKARPHCQAMYPTTPSESYDGMSRYSNGVPTPAAPPQATHNHAMNHSRPAAGLRRWSTSLFHCMDDPGNCLITCLCPCITFGQIADIVDRGSCSCAGSGALYATICAFTGMGCLYSCVYRTKMRAHYDLDEGECPDFLVHWCCEWCALCQEYRELKNRGFDMGIGWDANMERQRRGVTGTQVMGAPATPVGMMR</sequence>
<dbReference type="EnsemblPlants" id="AVESA.00010b.r2.6CG1094720.1">
    <property type="protein sequence ID" value="AVESA.00010b.r2.6CG1094720.1.CDS"/>
    <property type="gene ID" value="AVESA.00010b.r2.6CG1094720"/>
</dbReference>
<accession>A0ACD5Z423</accession>
<evidence type="ECO:0000313" key="2">
    <source>
        <dbReference type="Proteomes" id="UP001732700"/>
    </source>
</evidence>
<protein>
    <submittedName>
        <fullName evidence="1">Uncharacterized protein</fullName>
    </submittedName>
</protein>
<evidence type="ECO:0000313" key="1">
    <source>
        <dbReference type="EnsemblPlants" id="AVESA.00010b.r2.6CG1094720.1.CDS"/>
    </source>
</evidence>
<organism evidence="1 2">
    <name type="scientific">Avena sativa</name>
    <name type="common">Oat</name>
    <dbReference type="NCBI Taxonomy" id="4498"/>
    <lineage>
        <taxon>Eukaryota</taxon>
        <taxon>Viridiplantae</taxon>
        <taxon>Streptophyta</taxon>
        <taxon>Embryophyta</taxon>
        <taxon>Tracheophyta</taxon>
        <taxon>Spermatophyta</taxon>
        <taxon>Magnoliopsida</taxon>
        <taxon>Liliopsida</taxon>
        <taxon>Poales</taxon>
        <taxon>Poaceae</taxon>
        <taxon>BOP clade</taxon>
        <taxon>Pooideae</taxon>
        <taxon>Poodae</taxon>
        <taxon>Poeae</taxon>
        <taxon>Poeae Chloroplast Group 1 (Aveneae type)</taxon>
        <taxon>Aveninae</taxon>
        <taxon>Avena</taxon>
    </lineage>
</organism>
<dbReference type="Proteomes" id="UP001732700">
    <property type="component" value="Chromosome 6C"/>
</dbReference>
<reference evidence="1" key="2">
    <citation type="submission" date="2025-09" db="UniProtKB">
        <authorList>
            <consortium name="EnsemblPlants"/>
        </authorList>
    </citation>
    <scope>IDENTIFICATION</scope>
</reference>
<name>A0ACD5Z423_AVESA</name>
<reference evidence="1" key="1">
    <citation type="submission" date="2021-05" db="EMBL/GenBank/DDBJ databases">
        <authorList>
            <person name="Scholz U."/>
            <person name="Mascher M."/>
            <person name="Fiebig A."/>
        </authorList>
    </citation>
    <scope>NUCLEOTIDE SEQUENCE [LARGE SCALE GENOMIC DNA]</scope>
</reference>
<keyword evidence="2" id="KW-1185">Reference proteome</keyword>